<keyword evidence="2" id="KW-0862">Zinc</keyword>
<dbReference type="InterPro" id="IPR016193">
    <property type="entry name" value="Cytidine_deaminase-like"/>
</dbReference>
<name>A0A8J7KL56_9BACL</name>
<feature type="domain" description="CMP/dCMP-type deaminase" evidence="3">
    <location>
        <begin position="1"/>
        <end position="126"/>
    </location>
</feature>
<keyword evidence="1" id="KW-0479">Metal-binding</keyword>
<protein>
    <submittedName>
        <fullName evidence="4">Nucleoside deaminase</fullName>
    </submittedName>
</protein>
<dbReference type="Gene3D" id="3.40.140.10">
    <property type="entry name" value="Cytidine Deaminase, domain 2"/>
    <property type="match status" value="1"/>
</dbReference>
<evidence type="ECO:0000313" key="4">
    <source>
        <dbReference type="EMBL" id="MBF4500869.1"/>
    </source>
</evidence>
<sequence>MTNYLKRANELAIANIEEGGQPFGAVLVKEGVVIGEGVNEMHIAYDVSGHAEMIAIRRAQQRLQTDDLRGARMYASGEPCPMCYAAMAFVGIEDVVYSASVEEAAASGLMRSQEIYEDLKKIRTERVLIQSYQQKIGGLSPLQVWKNK</sequence>
<gene>
    <name evidence="4" type="ORF">IRY55_05770</name>
</gene>
<dbReference type="GO" id="GO:0016787">
    <property type="term" value="F:hydrolase activity"/>
    <property type="evidence" value="ECO:0007669"/>
    <property type="project" value="InterPro"/>
</dbReference>
<dbReference type="EMBL" id="JADKPV010000001">
    <property type="protein sequence ID" value="MBF4500869.1"/>
    <property type="molecule type" value="Genomic_DNA"/>
</dbReference>
<evidence type="ECO:0000256" key="2">
    <source>
        <dbReference type="ARBA" id="ARBA00022833"/>
    </source>
</evidence>
<reference evidence="4" key="1">
    <citation type="submission" date="2020-11" db="EMBL/GenBank/DDBJ databases">
        <title>Multidrug resistant novel bacterium Savagea serpentis sp. nov., isolated from the scats of a vine snake (Ahaetulla nasuta).</title>
        <authorList>
            <person name="Venkata Ramana V."/>
            <person name="Vikas Patil S."/>
            <person name="Yogita Lugani V."/>
        </authorList>
    </citation>
    <scope>NUCLEOTIDE SEQUENCE</scope>
    <source>
        <strain evidence="4">SN6</strain>
    </source>
</reference>
<dbReference type="CDD" id="cd01285">
    <property type="entry name" value="nucleoside_deaminase"/>
    <property type="match status" value="1"/>
</dbReference>
<organism evidence="4 5">
    <name type="scientific">Savagea serpentis</name>
    <dbReference type="NCBI Taxonomy" id="2785297"/>
    <lineage>
        <taxon>Bacteria</taxon>
        <taxon>Bacillati</taxon>
        <taxon>Bacillota</taxon>
        <taxon>Bacilli</taxon>
        <taxon>Bacillales</taxon>
        <taxon>Caryophanaceae</taxon>
        <taxon>Savagea</taxon>
    </lineage>
</organism>
<evidence type="ECO:0000313" key="5">
    <source>
        <dbReference type="Proteomes" id="UP000622653"/>
    </source>
</evidence>
<evidence type="ECO:0000256" key="1">
    <source>
        <dbReference type="ARBA" id="ARBA00022723"/>
    </source>
</evidence>
<accession>A0A8J7KL56</accession>
<dbReference type="SUPFAM" id="SSF53927">
    <property type="entry name" value="Cytidine deaminase-like"/>
    <property type="match status" value="1"/>
</dbReference>
<evidence type="ECO:0000259" key="3">
    <source>
        <dbReference type="PROSITE" id="PS51747"/>
    </source>
</evidence>
<dbReference type="Proteomes" id="UP000622653">
    <property type="component" value="Unassembled WGS sequence"/>
</dbReference>
<dbReference type="AlphaFoldDB" id="A0A8J7KL56"/>
<dbReference type="Pfam" id="PF00383">
    <property type="entry name" value="dCMP_cyt_deam_1"/>
    <property type="match status" value="1"/>
</dbReference>
<comment type="caution">
    <text evidence="4">The sequence shown here is derived from an EMBL/GenBank/DDBJ whole genome shotgun (WGS) entry which is preliminary data.</text>
</comment>
<dbReference type="PROSITE" id="PS51747">
    <property type="entry name" value="CYT_DCMP_DEAMINASES_2"/>
    <property type="match status" value="1"/>
</dbReference>
<dbReference type="PROSITE" id="PS00903">
    <property type="entry name" value="CYT_DCMP_DEAMINASES_1"/>
    <property type="match status" value="1"/>
</dbReference>
<keyword evidence="5" id="KW-1185">Reference proteome</keyword>
<dbReference type="PANTHER" id="PTHR11079">
    <property type="entry name" value="CYTOSINE DEAMINASE FAMILY MEMBER"/>
    <property type="match status" value="1"/>
</dbReference>
<proteinExistence type="predicted"/>
<dbReference type="InterPro" id="IPR016192">
    <property type="entry name" value="APOBEC/CMP_deaminase_Zn-bd"/>
</dbReference>
<dbReference type="PANTHER" id="PTHR11079:SF162">
    <property type="entry name" value="RIBOFLAVIN BIOSYNTHESIS PROTEIN PYRD, CHLOROPLASTIC"/>
    <property type="match status" value="1"/>
</dbReference>
<dbReference type="InterPro" id="IPR002125">
    <property type="entry name" value="CMP_dCMP_dom"/>
</dbReference>
<dbReference type="GO" id="GO:0008270">
    <property type="term" value="F:zinc ion binding"/>
    <property type="evidence" value="ECO:0007669"/>
    <property type="project" value="InterPro"/>
</dbReference>